<dbReference type="PANTHER" id="PTHR23065:SF7">
    <property type="entry name" value="NOSTRIN, ISOFORM H"/>
    <property type="match status" value="1"/>
</dbReference>
<evidence type="ECO:0000256" key="2">
    <source>
        <dbReference type="ARBA" id="ARBA00022443"/>
    </source>
</evidence>
<keyword evidence="9" id="KW-1185">Reference proteome</keyword>
<gene>
    <name evidence="8" type="ORF">J3Q64DRAFT_1631827</name>
</gene>
<dbReference type="PROSITE" id="PS50002">
    <property type="entry name" value="SH3"/>
    <property type="match status" value="1"/>
</dbReference>
<comment type="caution">
    <text evidence="8">The sequence shown here is derived from an EMBL/GenBank/DDBJ whole genome shotgun (WGS) entry which is preliminary data.</text>
</comment>
<dbReference type="Gene3D" id="2.30.30.40">
    <property type="entry name" value="SH3 Domains"/>
    <property type="match status" value="1"/>
</dbReference>
<keyword evidence="4" id="KW-0597">Phosphoprotein</keyword>
<dbReference type="PANTHER" id="PTHR23065">
    <property type="entry name" value="PROLINE-SERINE-THREONINE PHOSPHATASE INTERACTING PROTEIN 1"/>
    <property type="match status" value="1"/>
</dbReference>
<organism evidence="8 9">
    <name type="scientific">Phycomyces blakesleeanus</name>
    <dbReference type="NCBI Taxonomy" id="4837"/>
    <lineage>
        <taxon>Eukaryota</taxon>
        <taxon>Fungi</taxon>
        <taxon>Fungi incertae sedis</taxon>
        <taxon>Mucoromycota</taxon>
        <taxon>Mucoromycotina</taxon>
        <taxon>Mucoromycetes</taxon>
        <taxon>Mucorales</taxon>
        <taxon>Phycomycetaceae</taxon>
        <taxon>Phycomyces</taxon>
    </lineage>
</organism>
<comment type="subcellular location">
    <subcellularLocation>
        <location evidence="1">Cytoplasm</location>
    </subcellularLocation>
</comment>
<dbReference type="CDD" id="cd00174">
    <property type="entry name" value="SH3"/>
    <property type="match status" value="1"/>
</dbReference>
<evidence type="ECO:0000256" key="5">
    <source>
        <dbReference type="PROSITE-ProRule" id="PRU00192"/>
    </source>
</evidence>
<dbReference type="SUPFAM" id="SSF50044">
    <property type="entry name" value="SH3-domain"/>
    <property type="match status" value="1"/>
</dbReference>
<accession>A0ABR3BBZ8</accession>
<evidence type="ECO:0000256" key="3">
    <source>
        <dbReference type="ARBA" id="ARBA00022490"/>
    </source>
</evidence>
<feature type="domain" description="SH3" evidence="7">
    <location>
        <begin position="478"/>
        <end position="543"/>
    </location>
</feature>
<reference evidence="8 9" key="1">
    <citation type="submission" date="2024-04" db="EMBL/GenBank/DDBJ databases">
        <title>Symmetric and asymmetric DNA N6-adenine methylation regulates different biological responses in Mucorales.</title>
        <authorList>
            <consortium name="Lawrence Berkeley National Laboratory"/>
            <person name="Lax C."/>
            <person name="Mondo S.J."/>
            <person name="Osorio-Concepcion M."/>
            <person name="Muszewska A."/>
            <person name="Corrochano-Luque M."/>
            <person name="Gutierrez G."/>
            <person name="Riley R."/>
            <person name="Lipzen A."/>
            <person name="Guo J."/>
            <person name="Hundley H."/>
            <person name="Amirebrahimi M."/>
            <person name="Ng V."/>
            <person name="Lorenzo-Gutierrez D."/>
            <person name="Binder U."/>
            <person name="Yang J."/>
            <person name="Song Y."/>
            <person name="Canovas D."/>
            <person name="Navarro E."/>
            <person name="Freitag M."/>
            <person name="Gabaldon T."/>
            <person name="Grigoriev I.V."/>
            <person name="Corrochano L.M."/>
            <person name="Nicolas F.E."/>
            <person name="Garre V."/>
        </authorList>
    </citation>
    <scope>NUCLEOTIDE SEQUENCE [LARGE SCALE GENOMIC DNA]</scope>
    <source>
        <strain evidence="8 9">L51</strain>
    </source>
</reference>
<feature type="region of interest" description="Disordered" evidence="6">
    <location>
        <begin position="365"/>
        <end position="445"/>
    </location>
</feature>
<dbReference type="Proteomes" id="UP001448207">
    <property type="component" value="Unassembled WGS sequence"/>
</dbReference>
<feature type="compositionally biased region" description="Polar residues" evidence="6">
    <location>
        <begin position="368"/>
        <end position="383"/>
    </location>
</feature>
<evidence type="ECO:0000259" key="7">
    <source>
        <dbReference type="PROSITE" id="PS50002"/>
    </source>
</evidence>
<proteinExistence type="predicted"/>
<evidence type="ECO:0000256" key="4">
    <source>
        <dbReference type="ARBA" id="ARBA00022553"/>
    </source>
</evidence>
<dbReference type="SUPFAM" id="SSF103657">
    <property type="entry name" value="BAR/IMD domain-like"/>
    <property type="match status" value="1"/>
</dbReference>
<dbReference type="Gene3D" id="1.20.1270.60">
    <property type="entry name" value="Arfaptin homology (AH) domain/BAR domain"/>
    <property type="match status" value="2"/>
</dbReference>
<evidence type="ECO:0000256" key="6">
    <source>
        <dbReference type="SAM" id="MobiDB-lite"/>
    </source>
</evidence>
<protein>
    <recommendedName>
        <fullName evidence="7">SH3 domain-containing protein</fullName>
    </recommendedName>
</protein>
<dbReference type="Pfam" id="PF07653">
    <property type="entry name" value="SH3_2"/>
    <property type="match status" value="1"/>
</dbReference>
<dbReference type="InterPro" id="IPR001452">
    <property type="entry name" value="SH3_domain"/>
</dbReference>
<keyword evidence="3" id="KW-0963">Cytoplasm</keyword>
<keyword evidence="2 5" id="KW-0728">SH3 domain</keyword>
<evidence type="ECO:0000313" key="8">
    <source>
        <dbReference type="EMBL" id="KAL0096303.1"/>
    </source>
</evidence>
<evidence type="ECO:0000313" key="9">
    <source>
        <dbReference type="Proteomes" id="UP001448207"/>
    </source>
</evidence>
<sequence>MTETALPPLDSFSNNFWGKDDAGYEVLTSKMNYTKKTFEELKAFYSISTLRVLLLSAHKELEMAAQTSIEIAQKIRINVEVLLDNFILEQKDKRRLLQTNVDKAHRNKQLHATHVTRSSYLWYVIIDNEYQNACLKSAEATSVWNTEWKIACDRYQDMEEKRVDFIHHSMSVYVNILQTASGKDQESYELFWKSLDQCDSRMDIVTFIEEKGTGPMIPEPPEYVNYLDDPAKTLPKYIIANFSDHDIAPLTQNDMLKKVESNRKSMSMISLCEPVANLTRALTKPRVRRKAATIGPDDEMMKKVLERRASTYSTTPELVQDDLSYRKPGPAPKEEPALIMDEPIDPRAQVVFSIGNNMFNVNPLLDQGTISEKPSRKTNPQNTRDLDEVCDISIKELLDQLGVPNPAQKEEEPRQRRERQRSTSEMRGATRQRERTLSQNAISEPYNTNKTLLRRSSTNEIQTEISRNSSITETKDDGIKVWARTLYDYTSAQSGELSFTRGTWVAVVRTDHKEWWWAYKWNEEADELTDEGGYVARVYLEMF</sequence>
<dbReference type="SMART" id="SM00326">
    <property type="entry name" value="SH3"/>
    <property type="match status" value="1"/>
</dbReference>
<evidence type="ECO:0000256" key="1">
    <source>
        <dbReference type="ARBA" id="ARBA00004496"/>
    </source>
</evidence>
<dbReference type="InterPro" id="IPR036028">
    <property type="entry name" value="SH3-like_dom_sf"/>
</dbReference>
<dbReference type="EMBL" id="JBCLYO010000001">
    <property type="protein sequence ID" value="KAL0096303.1"/>
    <property type="molecule type" value="Genomic_DNA"/>
</dbReference>
<feature type="compositionally biased region" description="Basic and acidic residues" evidence="6">
    <location>
        <begin position="408"/>
        <end position="424"/>
    </location>
</feature>
<name>A0ABR3BBZ8_PHYBL</name>
<dbReference type="InterPro" id="IPR027267">
    <property type="entry name" value="AH/BAR_dom_sf"/>
</dbReference>